<dbReference type="RefSeq" id="WP_107941548.1">
    <property type="nucleotide sequence ID" value="NZ_QANS01000007.1"/>
</dbReference>
<evidence type="ECO:0000313" key="3">
    <source>
        <dbReference type="Proteomes" id="UP000244248"/>
    </source>
</evidence>
<dbReference type="AlphaFoldDB" id="A0A2T5MCA7"/>
<dbReference type="OrthoDB" id="7061302at2"/>
<keyword evidence="1" id="KW-0472">Membrane</keyword>
<gene>
    <name evidence="2" type="ORF">CJD38_16820</name>
</gene>
<dbReference type="EMBL" id="QANS01000007">
    <property type="protein sequence ID" value="PTU30203.1"/>
    <property type="molecule type" value="Genomic_DNA"/>
</dbReference>
<accession>A0A2T5MCA7</accession>
<name>A0A2T5MCA7_9GAMM</name>
<reference evidence="2 3" key="1">
    <citation type="submission" date="2018-04" db="EMBL/GenBank/DDBJ databases">
        <title>Novel species isolated from glacier.</title>
        <authorList>
            <person name="Liu Q."/>
            <person name="Xin Y.-H."/>
        </authorList>
    </citation>
    <scope>NUCLEOTIDE SEQUENCE [LARGE SCALE GENOMIC DNA]</scope>
    <source>
        <strain evidence="2 3">GT1R17</strain>
    </source>
</reference>
<keyword evidence="3" id="KW-1185">Reference proteome</keyword>
<evidence type="ECO:0000256" key="1">
    <source>
        <dbReference type="SAM" id="Phobius"/>
    </source>
</evidence>
<keyword evidence="1" id="KW-0812">Transmembrane</keyword>
<comment type="caution">
    <text evidence="2">The sequence shown here is derived from an EMBL/GenBank/DDBJ whole genome shotgun (WGS) entry which is preliminary data.</text>
</comment>
<keyword evidence="1" id="KW-1133">Transmembrane helix</keyword>
<organism evidence="2 3">
    <name type="scientific">Stenotrophobium rhamnosiphilum</name>
    <dbReference type="NCBI Taxonomy" id="2029166"/>
    <lineage>
        <taxon>Bacteria</taxon>
        <taxon>Pseudomonadati</taxon>
        <taxon>Pseudomonadota</taxon>
        <taxon>Gammaproteobacteria</taxon>
        <taxon>Nevskiales</taxon>
        <taxon>Nevskiaceae</taxon>
        <taxon>Stenotrophobium</taxon>
    </lineage>
</organism>
<feature type="transmembrane region" description="Helical" evidence="1">
    <location>
        <begin position="12"/>
        <end position="36"/>
    </location>
</feature>
<dbReference type="Proteomes" id="UP000244248">
    <property type="component" value="Unassembled WGS sequence"/>
</dbReference>
<feature type="transmembrane region" description="Helical" evidence="1">
    <location>
        <begin position="75"/>
        <end position="96"/>
    </location>
</feature>
<protein>
    <submittedName>
        <fullName evidence="2">Uncharacterized protein</fullName>
    </submittedName>
</protein>
<evidence type="ECO:0000313" key="2">
    <source>
        <dbReference type="EMBL" id="PTU30203.1"/>
    </source>
</evidence>
<feature type="transmembrane region" description="Helical" evidence="1">
    <location>
        <begin position="108"/>
        <end position="130"/>
    </location>
</feature>
<sequence>MRGLIHVLTFKIVFTIVGACVPLLLLPASALQWIGFDVPQPILFLRMLGMAYAALIVGYAFGLRDAKRGIYPAQAVWVGIFSNGGAALILSFAALNGTWAHWGAMAQMLMWGSLISLTGITAGLISFGPFDLRIDIELSKKYAEFL</sequence>
<feature type="transmembrane region" description="Helical" evidence="1">
    <location>
        <begin position="42"/>
        <end position="63"/>
    </location>
</feature>
<proteinExistence type="predicted"/>